<gene>
    <name evidence="2" type="ORF">HSBAA_32570</name>
</gene>
<dbReference type="InterPro" id="IPR019257">
    <property type="entry name" value="MeTrfase_dom"/>
</dbReference>
<dbReference type="KEGG" id="hsr:HSBAA_32570"/>
<feature type="domain" description="Histidine-specific methyltransferase SAM-dependent" evidence="1">
    <location>
        <begin position="2"/>
        <end position="48"/>
    </location>
</feature>
<name>A0A455UBM3_9GAMM</name>
<dbReference type="EMBL" id="AP019514">
    <property type="protein sequence ID" value="BBI61951.1"/>
    <property type="molecule type" value="Genomic_DNA"/>
</dbReference>
<evidence type="ECO:0000313" key="2">
    <source>
        <dbReference type="EMBL" id="BBI61951.1"/>
    </source>
</evidence>
<evidence type="ECO:0000259" key="1">
    <source>
        <dbReference type="Pfam" id="PF10017"/>
    </source>
</evidence>
<reference evidence="2 3" key="1">
    <citation type="journal article" date="2019" name="Microbiol. Resour. Announc.">
        <title>Complete Genome Sequence of Halomonas sulfidaeris Strain Esulfide1 Isolated from a Metal Sulfide Rock at a Depth of 2,200 Meters, Obtained Using Nanopore Sequencing.</title>
        <authorList>
            <person name="Saito M."/>
            <person name="Nishigata A."/>
            <person name="Galipon J."/>
            <person name="Arakawa K."/>
        </authorList>
    </citation>
    <scope>NUCLEOTIDE SEQUENCE [LARGE SCALE GENOMIC DNA]</scope>
    <source>
        <strain evidence="2 3">ATCC BAA-803</strain>
    </source>
</reference>
<proteinExistence type="predicted"/>
<dbReference type="AlphaFoldDB" id="A0A455UBM3"/>
<dbReference type="Proteomes" id="UP000320231">
    <property type="component" value="Chromosome"/>
</dbReference>
<evidence type="ECO:0000313" key="3">
    <source>
        <dbReference type="Proteomes" id="UP000320231"/>
    </source>
</evidence>
<dbReference type="Pfam" id="PF10017">
    <property type="entry name" value="Methyltransf_33"/>
    <property type="match status" value="1"/>
</dbReference>
<sequence length="56" mass="6279">MRHELHAKIDPANFAHQAFFNEEHSRIEMHLVSQLPQVVTIEGGALQFSGRGDGSH</sequence>
<organism evidence="2 3">
    <name type="scientific">Vreelandella sulfidaeris</name>
    <dbReference type="NCBI Taxonomy" id="115553"/>
    <lineage>
        <taxon>Bacteria</taxon>
        <taxon>Pseudomonadati</taxon>
        <taxon>Pseudomonadota</taxon>
        <taxon>Gammaproteobacteria</taxon>
        <taxon>Oceanospirillales</taxon>
        <taxon>Halomonadaceae</taxon>
        <taxon>Vreelandella</taxon>
    </lineage>
</organism>
<accession>A0A455UBM3</accession>
<protein>
    <recommendedName>
        <fullName evidence="1">Histidine-specific methyltransferase SAM-dependent domain-containing protein</fullName>
    </recommendedName>
</protein>